<reference evidence="3" key="1">
    <citation type="submission" date="2022-03" db="EMBL/GenBank/DDBJ databases">
        <title>A functionally conserved STORR gene fusion in Papaver species that diverged 16.8 million years ago.</title>
        <authorList>
            <person name="Catania T."/>
        </authorList>
    </citation>
    <scope>NUCLEOTIDE SEQUENCE</scope>
    <source>
        <strain evidence="3">S-191538</strain>
    </source>
</reference>
<dbReference type="Proteomes" id="UP001177140">
    <property type="component" value="Unassembled WGS sequence"/>
</dbReference>
<protein>
    <recommendedName>
        <fullName evidence="2">N-acetyltransferase domain-containing protein</fullName>
    </recommendedName>
</protein>
<dbReference type="EMBL" id="JAJJMA010200281">
    <property type="protein sequence ID" value="MCL7039330.1"/>
    <property type="molecule type" value="Genomic_DNA"/>
</dbReference>
<feature type="compositionally biased region" description="Low complexity" evidence="1">
    <location>
        <begin position="294"/>
        <end position="306"/>
    </location>
</feature>
<dbReference type="InterPro" id="IPR000182">
    <property type="entry name" value="GNAT_dom"/>
</dbReference>
<proteinExistence type="predicted"/>
<sequence length="313" mass="35796">MAATISCSFSPYSSLDTKKNKSLYYTNTHLFKSHHKLSKSSNPYLLLHKSNHHNSTFHICSTSSQSSPESYLDDPPPKTSIFLTAPELDKYQILKNYQYVHEFEHGSLFVRVMEDDEMDITVGLLSESFAESMMLPMKYVNVLGFLIKQYMVERRSLLPNTAFLVGFYRGKDGEEEELAGTVEVSFNKKGSNTNPPSPTPPKDSPYICNMTVKKLLRRKGIGWHLLKASEELIPQMRNSSREVYLHCRMIDAAPFSMYTKAGYNIVKTDSILVLFLLQRRKHLMCKQLPFYNNPSSESDTSSSEDYPLNELPL</sequence>
<dbReference type="PANTHER" id="PTHR47489:SF2">
    <property type="entry name" value="GCN5-RELATED N-ACETYLTRANSFERASE 5, CHLOROPLASTIC"/>
    <property type="match status" value="1"/>
</dbReference>
<evidence type="ECO:0000259" key="2">
    <source>
        <dbReference type="Pfam" id="PF00583"/>
    </source>
</evidence>
<gene>
    <name evidence="3" type="ORF">MKW94_024903</name>
</gene>
<dbReference type="GO" id="GO:0016747">
    <property type="term" value="F:acyltransferase activity, transferring groups other than amino-acyl groups"/>
    <property type="evidence" value="ECO:0007669"/>
    <property type="project" value="InterPro"/>
</dbReference>
<name>A0AA42ARQ9_PAPNU</name>
<evidence type="ECO:0000256" key="1">
    <source>
        <dbReference type="SAM" id="MobiDB-lite"/>
    </source>
</evidence>
<dbReference type="InterPro" id="IPR016181">
    <property type="entry name" value="Acyl_CoA_acyltransferase"/>
</dbReference>
<dbReference type="Gene3D" id="3.40.630.30">
    <property type="match status" value="1"/>
</dbReference>
<organism evidence="3 4">
    <name type="scientific">Papaver nudicaule</name>
    <name type="common">Iceland poppy</name>
    <dbReference type="NCBI Taxonomy" id="74823"/>
    <lineage>
        <taxon>Eukaryota</taxon>
        <taxon>Viridiplantae</taxon>
        <taxon>Streptophyta</taxon>
        <taxon>Embryophyta</taxon>
        <taxon>Tracheophyta</taxon>
        <taxon>Spermatophyta</taxon>
        <taxon>Magnoliopsida</taxon>
        <taxon>Ranunculales</taxon>
        <taxon>Papaveraceae</taxon>
        <taxon>Papaveroideae</taxon>
        <taxon>Papaver</taxon>
    </lineage>
</organism>
<feature type="domain" description="N-acetyltransferase" evidence="2">
    <location>
        <begin position="174"/>
        <end position="263"/>
    </location>
</feature>
<keyword evidence="4" id="KW-1185">Reference proteome</keyword>
<accession>A0AA42ARQ9</accession>
<comment type="caution">
    <text evidence="3">The sequence shown here is derived from an EMBL/GenBank/DDBJ whole genome shotgun (WGS) entry which is preliminary data.</text>
</comment>
<dbReference type="AlphaFoldDB" id="A0AA42ARQ9"/>
<evidence type="ECO:0000313" key="4">
    <source>
        <dbReference type="Proteomes" id="UP001177140"/>
    </source>
</evidence>
<dbReference type="CDD" id="cd04301">
    <property type="entry name" value="NAT_SF"/>
    <property type="match status" value="1"/>
</dbReference>
<evidence type="ECO:0000313" key="3">
    <source>
        <dbReference type="EMBL" id="MCL7039330.1"/>
    </source>
</evidence>
<dbReference type="Pfam" id="PF00583">
    <property type="entry name" value="Acetyltransf_1"/>
    <property type="match status" value="1"/>
</dbReference>
<dbReference type="SUPFAM" id="SSF55729">
    <property type="entry name" value="Acyl-CoA N-acyltransferases (Nat)"/>
    <property type="match status" value="1"/>
</dbReference>
<feature type="region of interest" description="Disordered" evidence="1">
    <location>
        <begin position="294"/>
        <end position="313"/>
    </location>
</feature>
<dbReference type="PANTHER" id="PTHR47489">
    <property type="entry name" value="ACYL-COA N-ACYLTRANSFERASES (NAT) SUPERFAMILY PROTEIN"/>
    <property type="match status" value="1"/>
</dbReference>